<dbReference type="EMBL" id="JAUESC010000383">
    <property type="protein sequence ID" value="KAK0585196.1"/>
    <property type="molecule type" value="Genomic_DNA"/>
</dbReference>
<evidence type="ECO:0000256" key="2">
    <source>
        <dbReference type="SAM" id="MobiDB-lite"/>
    </source>
</evidence>
<dbReference type="Gene3D" id="4.10.60.10">
    <property type="entry name" value="Zinc finger, CCHC-type"/>
    <property type="match status" value="1"/>
</dbReference>
<dbReference type="GO" id="GO:0008270">
    <property type="term" value="F:zinc ion binding"/>
    <property type="evidence" value="ECO:0007669"/>
    <property type="project" value="UniProtKB-KW"/>
</dbReference>
<organism evidence="4 5">
    <name type="scientific">Acer saccharum</name>
    <name type="common">Sugar maple</name>
    <dbReference type="NCBI Taxonomy" id="4024"/>
    <lineage>
        <taxon>Eukaryota</taxon>
        <taxon>Viridiplantae</taxon>
        <taxon>Streptophyta</taxon>
        <taxon>Embryophyta</taxon>
        <taxon>Tracheophyta</taxon>
        <taxon>Spermatophyta</taxon>
        <taxon>Magnoliopsida</taxon>
        <taxon>eudicotyledons</taxon>
        <taxon>Gunneridae</taxon>
        <taxon>Pentapetalae</taxon>
        <taxon>rosids</taxon>
        <taxon>malvids</taxon>
        <taxon>Sapindales</taxon>
        <taxon>Sapindaceae</taxon>
        <taxon>Hippocastanoideae</taxon>
        <taxon>Acereae</taxon>
        <taxon>Acer</taxon>
    </lineage>
</organism>
<dbReference type="PROSITE" id="PS50158">
    <property type="entry name" value="ZF_CCHC"/>
    <property type="match status" value="1"/>
</dbReference>
<dbReference type="SUPFAM" id="SSF56672">
    <property type="entry name" value="DNA/RNA polymerases"/>
    <property type="match status" value="1"/>
</dbReference>
<accession>A0AA39RY60</accession>
<dbReference type="Proteomes" id="UP001168877">
    <property type="component" value="Unassembled WGS sequence"/>
</dbReference>
<feature type="region of interest" description="Disordered" evidence="2">
    <location>
        <begin position="48"/>
        <end position="117"/>
    </location>
</feature>
<dbReference type="GO" id="GO:0003676">
    <property type="term" value="F:nucleic acid binding"/>
    <property type="evidence" value="ECO:0007669"/>
    <property type="project" value="InterPro"/>
</dbReference>
<evidence type="ECO:0000313" key="4">
    <source>
        <dbReference type="EMBL" id="KAK0585196.1"/>
    </source>
</evidence>
<sequence>MTSGDGDGGERDLTRNPVAEGIGHHWRRAAVAQSEFSDLRDDDSQLDRFSHYSDFDSDEGSIIHKGNRFGGHRFREHNTQPRVNPGNFTHGRKEEDTQNSQQKQAIKPAAKAPNPYARPMPGKCFRCGQVGHRSNECPQRPHANIVENDGEDDEYEVGEHIVEGEDIEILGGDQGDLVKARESEILLALLVKEQVECHSNPKASKALQKILDENADLSLEELPSTLSPMREIQHKIDLIPRISLPNLPHYRMRPKEHEILNGIVDDLLSKNLI</sequence>
<name>A0AA39RY60_ACESA</name>
<dbReference type="InterPro" id="IPR043502">
    <property type="entry name" value="DNA/RNA_pol_sf"/>
</dbReference>
<keyword evidence="1" id="KW-0862">Zinc</keyword>
<gene>
    <name evidence="4" type="ORF">LWI29_024530</name>
</gene>
<dbReference type="Pfam" id="PF00098">
    <property type="entry name" value="zf-CCHC"/>
    <property type="match status" value="1"/>
</dbReference>
<feature type="compositionally biased region" description="Low complexity" evidence="2">
    <location>
        <begin position="101"/>
        <end position="117"/>
    </location>
</feature>
<dbReference type="PANTHER" id="PTHR35046:SF18">
    <property type="entry name" value="RNA-DIRECTED DNA POLYMERASE"/>
    <property type="match status" value="1"/>
</dbReference>
<evidence type="ECO:0000313" key="5">
    <source>
        <dbReference type="Proteomes" id="UP001168877"/>
    </source>
</evidence>
<dbReference type="PANTHER" id="PTHR35046">
    <property type="entry name" value="ZINC KNUCKLE (CCHC-TYPE) FAMILY PROTEIN"/>
    <property type="match status" value="1"/>
</dbReference>
<reference evidence="4" key="1">
    <citation type="journal article" date="2022" name="Plant J.">
        <title>Strategies of tolerance reflected in two North American maple genomes.</title>
        <authorList>
            <person name="McEvoy S.L."/>
            <person name="Sezen U.U."/>
            <person name="Trouern-Trend A."/>
            <person name="McMahon S.M."/>
            <person name="Schaberg P.G."/>
            <person name="Yang J."/>
            <person name="Wegrzyn J.L."/>
            <person name="Swenson N.G."/>
        </authorList>
    </citation>
    <scope>NUCLEOTIDE SEQUENCE</scope>
    <source>
        <strain evidence="4">NS2018</strain>
    </source>
</reference>
<comment type="caution">
    <text evidence="4">The sequence shown here is derived from an EMBL/GenBank/DDBJ whole genome shotgun (WGS) entry which is preliminary data.</text>
</comment>
<protein>
    <recommendedName>
        <fullName evidence="3">CCHC-type domain-containing protein</fullName>
    </recommendedName>
</protein>
<evidence type="ECO:0000259" key="3">
    <source>
        <dbReference type="PROSITE" id="PS50158"/>
    </source>
</evidence>
<keyword evidence="1" id="KW-0479">Metal-binding</keyword>
<feature type="compositionally biased region" description="Basic residues" evidence="2">
    <location>
        <begin position="65"/>
        <end position="75"/>
    </location>
</feature>
<dbReference type="InterPro" id="IPR036875">
    <property type="entry name" value="Znf_CCHC_sf"/>
</dbReference>
<proteinExistence type="predicted"/>
<keyword evidence="1" id="KW-0863">Zinc-finger</keyword>
<dbReference type="SUPFAM" id="SSF57756">
    <property type="entry name" value="Retrovirus zinc finger-like domains"/>
    <property type="match status" value="1"/>
</dbReference>
<keyword evidence="5" id="KW-1185">Reference proteome</keyword>
<dbReference type="AlphaFoldDB" id="A0AA39RY60"/>
<feature type="region of interest" description="Disordered" evidence="2">
    <location>
        <begin position="1"/>
        <end position="24"/>
    </location>
</feature>
<feature type="domain" description="CCHC-type" evidence="3">
    <location>
        <begin position="123"/>
        <end position="139"/>
    </location>
</feature>
<dbReference type="SMART" id="SM00343">
    <property type="entry name" value="ZnF_C2HC"/>
    <property type="match status" value="1"/>
</dbReference>
<dbReference type="InterPro" id="IPR001878">
    <property type="entry name" value="Znf_CCHC"/>
</dbReference>
<reference evidence="4" key="2">
    <citation type="submission" date="2023-06" db="EMBL/GenBank/DDBJ databases">
        <authorList>
            <person name="Swenson N.G."/>
            <person name="Wegrzyn J.L."/>
            <person name="Mcevoy S.L."/>
        </authorList>
    </citation>
    <scope>NUCLEOTIDE SEQUENCE</scope>
    <source>
        <strain evidence="4">NS2018</strain>
        <tissue evidence="4">Leaf</tissue>
    </source>
</reference>
<evidence type="ECO:0000256" key="1">
    <source>
        <dbReference type="PROSITE-ProRule" id="PRU00047"/>
    </source>
</evidence>